<keyword evidence="1" id="KW-0378">Hydrolase</keyword>
<dbReference type="Gene3D" id="3.75.10.10">
    <property type="entry name" value="L-arginine/glycine Amidinotransferase, Chain A"/>
    <property type="match status" value="1"/>
</dbReference>
<organism evidence="2">
    <name type="scientific">marine sediment metagenome</name>
    <dbReference type="NCBI Taxonomy" id="412755"/>
    <lineage>
        <taxon>unclassified sequences</taxon>
        <taxon>metagenomes</taxon>
        <taxon>ecological metagenomes</taxon>
    </lineage>
</organism>
<dbReference type="GO" id="GO:0047632">
    <property type="term" value="F:agmatine deiminase activity"/>
    <property type="evidence" value="ECO:0007669"/>
    <property type="project" value="TreeGrafter"/>
</dbReference>
<evidence type="ECO:0000256" key="1">
    <source>
        <dbReference type="ARBA" id="ARBA00022801"/>
    </source>
</evidence>
<proteinExistence type="predicted"/>
<comment type="caution">
    <text evidence="2">The sequence shown here is derived from an EMBL/GenBank/DDBJ whole genome shotgun (WGS) entry which is preliminary data.</text>
</comment>
<dbReference type="InterPro" id="IPR007466">
    <property type="entry name" value="Peptidyl-Arg-deiminase_porph"/>
</dbReference>
<feature type="non-terminal residue" evidence="2">
    <location>
        <position position="1"/>
    </location>
</feature>
<dbReference type="SUPFAM" id="SSF55909">
    <property type="entry name" value="Pentein"/>
    <property type="match status" value="1"/>
</dbReference>
<name>X1HFJ4_9ZZZZ</name>
<dbReference type="GO" id="GO:0004668">
    <property type="term" value="F:protein-arginine deiminase activity"/>
    <property type="evidence" value="ECO:0007669"/>
    <property type="project" value="InterPro"/>
</dbReference>
<dbReference type="GO" id="GO:0009446">
    <property type="term" value="P:putrescine biosynthetic process"/>
    <property type="evidence" value="ECO:0007669"/>
    <property type="project" value="InterPro"/>
</dbReference>
<sequence>SVFREIAREVVGVSKLYIIIGSSGEQNNITTYLQNNGIPLDSVVFYIWPRNSVWSRDYGPWFMRKQDNTEGIVDFIYNRPRPQDDTIPWRIGQAWGISVYGSPLEHAGGNFMVDGLGTGFASTLIYEENPSYTPEQIDSLMLEYSGLEQFIVLQKMNTEYTGHIDLWTKILNDTLVMVGEYAPGHANYTLLNQNADSITRCKNREGYPYRVVRMPMPWSISNAPPSYLNSLLIL</sequence>
<reference evidence="2" key="1">
    <citation type="journal article" date="2014" name="Front. Microbiol.">
        <title>High frequency of phylogenetically diverse reductive dehalogenase-homologous genes in deep subseafloor sedimentary metagenomes.</title>
        <authorList>
            <person name="Kawai M."/>
            <person name="Futagami T."/>
            <person name="Toyoda A."/>
            <person name="Takaki Y."/>
            <person name="Nishi S."/>
            <person name="Hori S."/>
            <person name="Arai W."/>
            <person name="Tsubouchi T."/>
            <person name="Morono Y."/>
            <person name="Uchiyama I."/>
            <person name="Ito T."/>
            <person name="Fujiyama A."/>
            <person name="Inagaki F."/>
            <person name="Takami H."/>
        </authorList>
    </citation>
    <scope>NUCLEOTIDE SEQUENCE</scope>
    <source>
        <strain evidence="2">Expedition CK06-06</strain>
    </source>
</reference>
<dbReference type="Pfam" id="PF04371">
    <property type="entry name" value="PAD_porph"/>
    <property type="match status" value="1"/>
</dbReference>
<dbReference type="EMBL" id="BARU01022352">
    <property type="protein sequence ID" value="GAH55840.1"/>
    <property type="molecule type" value="Genomic_DNA"/>
</dbReference>
<accession>X1HFJ4</accession>
<dbReference type="PANTHER" id="PTHR31377">
    <property type="entry name" value="AGMATINE DEIMINASE-RELATED"/>
    <property type="match status" value="1"/>
</dbReference>
<evidence type="ECO:0000313" key="2">
    <source>
        <dbReference type="EMBL" id="GAH55840.1"/>
    </source>
</evidence>
<dbReference type="AlphaFoldDB" id="X1HFJ4"/>
<gene>
    <name evidence="2" type="ORF">S03H2_36429</name>
</gene>
<dbReference type="PANTHER" id="PTHR31377:SF0">
    <property type="entry name" value="AGMATINE DEIMINASE-RELATED"/>
    <property type="match status" value="1"/>
</dbReference>
<protein>
    <submittedName>
        <fullName evidence="2">Uncharacterized protein</fullName>
    </submittedName>
</protein>